<keyword evidence="1" id="KW-0472">Membrane</keyword>
<evidence type="ECO:0000256" key="1">
    <source>
        <dbReference type="SAM" id="Phobius"/>
    </source>
</evidence>
<gene>
    <name evidence="2" type="ORF">LNINA_LOCUS5770</name>
</gene>
<evidence type="ECO:0000313" key="2">
    <source>
        <dbReference type="EMBL" id="CAK1546173.1"/>
    </source>
</evidence>
<sequence>MNRMEDSVLSPSYFWDCLRLSEDCPFISNADPKLYYFALGLVALYVSLVLMILFDLKFYWGLDNLYHQVNYYLNFIKRKIRDVQINQRRLVSAQERTEKQLKKSIKYNHLVTVLRSTLVNDPEKLVQLTKSNPGSRNDSTDDNWNEITSLIEFDENGNFVF</sequence>
<keyword evidence="3" id="KW-1185">Reference proteome</keyword>
<dbReference type="AlphaFoldDB" id="A0AAV1J9L7"/>
<dbReference type="Proteomes" id="UP001497472">
    <property type="component" value="Unassembled WGS sequence"/>
</dbReference>
<keyword evidence="1" id="KW-1133">Transmembrane helix</keyword>
<dbReference type="EMBL" id="CAVLEF010000007">
    <property type="protein sequence ID" value="CAK1546173.1"/>
    <property type="molecule type" value="Genomic_DNA"/>
</dbReference>
<accession>A0AAV1J9L7</accession>
<feature type="transmembrane region" description="Helical" evidence="1">
    <location>
        <begin position="34"/>
        <end position="54"/>
    </location>
</feature>
<evidence type="ECO:0008006" key="4">
    <source>
        <dbReference type="Google" id="ProtNLM"/>
    </source>
</evidence>
<reference evidence="2 3" key="1">
    <citation type="submission" date="2023-11" db="EMBL/GenBank/DDBJ databases">
        <authorList>
            <person name="Okamura Y."/>
        </authorList>
    </citation>
    <scope>NUCLEOTIDE SEQUENCE [LARGE SCALE GENOMIC DNA]</scope>
</reference>
<proteinExistence type="predicted"/>
<organism evidence="2 3">
    <name type="scientific">Leptosia nina</name>
    <dbReference type="NCBI Taxonomy" id="320188"/>
    <lineage>
        <taxon>Eukaryota</taxon>
        <taxon>Metazoa</taxon>
        <taxon>Ecdysozoa</taxon>
        <taxon>Arthropoda</taxon>
        <taxon>Hexapoda</taxon>
        <taxon>Insecta</taxon>
        <taxon>Pterygota</taxon>
        <taxon>Neoptera</taxon>
        <taxon>Endopterygota</taxon>
        <taxon>Lepidoptera</taxon>
        <taxon>Glossata</taxon>
        <taxon>Ditrysia</taxon>
        <taxon>Papilionoidea</taxon>
        <taxon>Pieridae</taxon>
        <taxon>Pierinae</taxon>
        <taxon>Leptosia</taxon>
    </lineage>
</organism>
<evidence type="ECO:0000313" key="3">
    <source>
        <dbReference type="Proteomes" id="UP001497472"/>
    </source>
</evidence>
<keyword evidence="1" id="KW-0812">Transmembrane</keyword>
<comment type="caution">
    <text evidence="2">The sequence shown here is derived from an EMBL/GenBank/DDBJ whole genome shotgun (WGS) entry which is preliminary data.</text>
</comment>
<name>A0AAV1J9L7_9NEOP</name>
<protein>
    <recommendedName>
        <fullName evidence="4">ATP synthase F0 subunit 8</fullName>
    </recommendedName>
</protein>